<dbReference type="PRINTS" id="PR00080">
    <property type="entry name" value="SDRFAMILY"/>
</dbReference>
<keyword evidence="5" id="KW-1185">Reference proteome</keyword>
<dbReference type="InterPro" id="IPR002347">
    <property type="entry name" value="SDR_fam"/>
</dbReference>
<evidence type="ECO:0000256" key="2">
    <source>
        <dbReference type="ARBA" id="ARBA00023002"/>
    </source>
</evidence>
<keyword evidence="2" id="KW-0560">Oxidoreductase</keyword>
<gene>
    <name evidence="4" type="ORF">HMPREF9439_01390</name>
</gene>
<dbReference type="EMBL" id="AFBP01000036">
    <property type="protein sequence ID" value="EGG54566.1"/>
    <property type="molecule type" value="Genomic_DNA"/>
</dbReference>
<dbReference type="GO" id="GO:0016491">
    <property type="term" value="F:oxidoreductase activity"/>
    <property type="evidence" value="ECO:0007669"/>
    <property type="project" value="UniProtKB-KW"/>
</dbReference>
<evidence type="ECO:0000256" key="3">
    <source>
        <dbReference type="RuleBase" id="RU000363"/>
    </source>
</evidence>
<comment type="caution">
    <text evidence="4">The sequence shown here is derived from an EMBL/GenBank/DDBJ whole genome shotgun (WGS) entry which is preliminary data.</text>
</comment>
<accession>F3QKD2</accession>
<dbReference type="Proteomes" id="UP000005156">
    <property type="component" value="Unassembled WGS sequence"/>
</dbReference>
<dbReference type="PRINTS" id="PR00081">
    <property type="entry name" value="GDHRDH"/>
</dbReference>
<dbReference type="PANTHER" id="PTHR43976">
    <property type="entry name" value="SHORT CHAIN DEHYDROGENASE"/>
    <property type="match status" value="1"/>
</dbReference>
<dbReference type="OrthoDB" id="9789083at2"/>
<dbReference type="HOGENOM" id="CLU_010194_2_9_4"/>
<dbReference type="Gene3D" id="3.40.50.720">
    <property type="entry name" value="NAD(P)-binding Rossmann-like Domain"/>
    <property type="match status" value="1"/>
</dbReference>
<evidence type="ECO:0000313" key="5">
    <source>
        <dbReference type="Proteomes" id="UP000005156"/>
    </source>
</evidence>
<dbReference type="PANTHER" id="PTHR43976:SF16">
    <property type="entry name" value="SHORT-CHAIN DEHYDROGENASE_REDUCTASE FAMILY PROTEIN"/>
    <property type="match status" value="1"/>
</dbReference>
<protein>
    <submittedName>
        <fullName evidence="4">Oxidoreductase, short chain dehydrogenase/reductase family protein</fullName>
    </submittedName>
</protein>
<dbReference type="AlphaFoldDB" id="F3QKD2"/>
<dbReference type="InterPro" id="IPR051911">
    <property type="entry name" value="SDR_oxidoreductase"/>
</dbReference>
<sequence>MKTWLITGCSSGFGKNLAETLLSEGEQVVVTTRKPETIQHFAEKYPQTALCLRLDVTKKDTIDSAVKEAIEKFGEIDVLINNAGYCLRGAVEECTEEEIYAEFNTNFFGAVRMIQAVLPHMRKAGSGAIINYSSIAALDTSAGSAFYGAAKCALEGLSCGLRKEVEPLGIKVMVVEPGPFKTDFFDRSIDINPNRIAAYDGTANKRKVKISDLSKVDMKWCDMGRACKLITDIIQRPDTPHHILLGSMAVGIGEKFVKDRAEEIQKWKEASESLDA</sequence>
<evidence type="ECO:0000256" key="1">
    <source>
        <dbReference type="ARBA" id="ARBA00006484"/>
    </source>
</evidence>
<dbReference type="CDD" id="cd05374">
    <property type="entry name" value="17beta-HSD-like_SDR_c"/>
    <property type="match status" value="1"/>
</dbReference>
<dbReference type="eggNOG" id="COG4221">
    <property type="taxonomic scope" value="Bacteria"/>
</dbReference>
<evidence type="ECO:0000313" key="4">
    <source>
        <dbReference type="EMBL" id="EGG54566.1"/>
    </source>
</evidence>
<name>F3QKD2_9BURK</name>
<reference evidence="4 5" key="1">
    <citation type="submission" date="2011-02" db="EMBL/GenBank/DDBJ databases">
        <authorList>
            <person name="Weinstock G."/>
            <person name="Sodergren E."/>
            <person name="Clifton S."/>
            <person name="Fulton L."/>
            <person name="Fulton B."/>
            <person name="Courtney L."/>
            <person name="Fronick C."/>
            <person name="Harrison M."/>
            <person name="Strong C."/>
            <person name="Farmer C."/>
            <person name="Delahaunty K."/>
            <person name="Markovic C."/>
            <person name="Hall O."/>
            <person name="Minx P."/>
            <person name="Tomlinson C."/>
            <person name="Mitreva M."/>
            <person name="Hou S."/>
            <person name="Chen J."/>
            <person name="Wollam A."/>
            <person name="Pepin K.H."/>
            <person name="Johnson M."/>
            <person name="Bhonagiri V."/>
            <person name="Zhang X."/>
            <person name="Suruliraj S."/>
            <person name="Warren W."/>
            <person name="Chinwalla A."/>
            <person name="Mardis E.R."/>
            <person name="Wilson R.K."/>
        </authorList>
    </citation>
    <scope>NUCLEOTIDE SEQUENCE [LARGE SCALE GENOMIC DNA]</scope>
    <source>
        <strain evidence="4 5">YIT 11859</strain>
    </source>
</reference>
<proteinExistence type="inferred from homology"/>
<dbReference type="Pfam" id="PF00106">
    <property type="entry name" value="adh_short"/>
    <property type="match status" value="1"/>
</dbReference>
<comment type="similarity">
    <text evidence="1 3">Belongs to the short-chain dehydrogenases/reductases (SDR) family.</text>
</comment>
<dbReference type="GeneID" id="43348804"/>
<dbReference type="RefSeq" id="WP_008864204.1">
    <property type="nucleotide sequence ID" value="NZ_GL883708.1"/>
</dbReference>
<dbReference type="SUPFAM" id="SSF51735">
    <property type="entry name" value="NAD(P)-binding Rossmann-fold domains"/>
    <property type="match status" value="1"/>
</dbReference>
<dbReference type="InterPro" id="IPR036291">
    <property type="entry name" value="NAD(P)-bd_dom_sf"/>
</dbReference>
<organism evidence="4 5">
    <name type="scientific">Parasutterella excrementihominis YIT 11859</name>
    <dbReference type="NCBI Taxonomy" id="762966"/>
    <lineage>
        <taxon>Bacteria</taxon>
        <taxon>Pseudomonadati</taxon>
        <taxon>Pseudomonadota</taxon>
        <taxon>Betaproteobacteria</taxon>
        <taxon>Burkholderiales</taxon>
        <taxon>Sutterellaceae</taxon>
        <taxon>Parasutterella</taxon>
    </lineage>
</organism>